<dbReference type="VEuPathDB" id="FungiDB:MMYC01_204753"/>
<protein>
    <submittedName>
        <fullName evidence="1">Uncharacterized protein</fullName>
    </submittedName>
</protein>
<dbReference type="Proteomes" id="UP000078237">
    <property type="component" value="Unassembled WGS sequence"/>
</dbReference>
<proteinExistence type="predicted"/>
<organism evidence="1 2">
    <name type="scientific">Madurella mycetomatis</name>
    <dbReference type="NCBI Taxonomy" id="100816"/>
    <lineage>
        <taxon>Eukaryota</taxon>
        <taxon>Fungi</taxon>
        <taxon>Dikarya</taxon>
        <taxon>Ascomycota</taxon>
        <taxon>Pezizomycotina</taxon>
        <taxon>Sordariomycetes</taxon>
        <taxon>Sordariomycetidae</taxon>
        <taxon>Sordariales</taxon>
        <taxon>Sordariales incertae sedis</taxon>
        <taxon>Madurella</taxon>
    </lineage>
</organism>
<evidence type="ECO:0000313" key="1">
    <source>
        <dbReference type="EMBL" id="KXX78959.1"/>
    </source>
</evidence>
<accession>A0A175W620</accession>
<evidence type="ECO:0000313" key="2">
    <source>
        <dbReference type="Proteomes" id="UP000078237"/>
    </source>
</evidence>
<dbReference type="EMBL" id="LCTW02000102">
    <property type="protein sequence ID" value="KXX78959.1"/>
    <property type="molecule type" value="Genomic_DNA"/>
</dbReference>
<dbReference type="AlphaFoldDB" id="A0A175W620"/>
<reference evidence="1 2" key="1">
    <citation type="journal article" date="2016" name="Genome Announc.">
        <title>Genome Sequence of Madurella mycetomatis mm55, Isolated from a Human Mycetoma Case in Sudan.</title>
        <authorList>
            <person name="Smit S."/>
            <person name="Derks M.F."/>
            <person name="Bervoets S."/>
            <person name="Fahal A."/>
            <person name="van Leeuwen W."/>
            <person name="van Belkum A."/>
            <person name="van de Sande W.W."/>
        </authorList>
    </citation>
    <scope>NUCLEOTIDE SEQUENCE [LARGE SCALE GENOMIC DNA]</scope>
    <source>
        <strain evidence="2">mm55</strain>
    </source>
</reference>
<name>A0A175W620_9PEZI</name>
<gene>
    <name evidence="1" type="ORF">MMYC01_204753</name>
</gene>
<keyword evidence="2" id="KW-1185">Reference proteome</keyword>
<comment type="caution">
    <text evidence="1">The sequence shown here is derived from an EMBL/GenBank/DDBJ whole genome shotgun (WGS) entry which is preliminary data.</text>
</comment>
<sequence>MIFHMLASSGRLGFTLDKFTALDLQCSTLDGRSLANVFSACPNLETFRYGMGGALVSYEEFTVAETRGAFLVHAPNLKSQCFDAEENDQCGEEWDEVKMGEVGRMLEELGSTLNFIRISEGIKTTQVVYN</sequence>